<comment type="caution">
    <text evidence="1">The sequence shown here is derived from an EMBL/GenBank/DDBJ whole genome shotgun (WGS) entry which is preliminary data.</text>
</comment>
<reference evidence="1 2" key="1">
    <citation type="submission" date="2018-06" db="EMBL/GenBank/DDBJ databases">
        <title>Comparative genomics reveals the genomic features of Rhizophagus irregularis, R. cerebriforme, R. diaphanum and Gigaspora rosea, and their symbiotic lifestyle signature.</title>
        <authorList>
            <person name="Morin E."/>
            <person name="San Clemente H."/>
            <person name="Chen E.C.H."/>
            <person name="De La Providencia I."/>
            <person name="Hainaut M."/>
            <person name="Kuo A."/>
            <person name="Kohler A."/>
            <person name="Murat C."/>
            <person name="Tang N."/>
            <person name="Roy S."/>
            <person name="Loubradou J."/>
            <person name="Henrissat B."/>
            <person name="Grigoriev I.V."/>
            <person name="Corradi N."/>
            <person name="Roux C."/>
            <person name="Martin F.M."/>
        </authorList>
    </citation>
    <scope>NUCLEOTIDE SEQUENCE [LARGE SCALE GENOMIC DNA]</scope>
    <source>
        <strain evidence="1 2">DAOM 227022</strain>
    </source>
</reference>
<dbReference type="AlphaFoldDB" id="A0A397T7H2"/>
<sequence>MYDAKNVMNSIYAKDLALNSTMDGERVLHRHIFFFGKNMKYVFNDCCGNCPIPSSPEEIAIQIENDKIFTRGWNYKSTQFTASLDALIVL</sequence>
<name>A0A397T7H2_9GLOM</name>
<evidence type="ECO:0000313" key="2">
    <source>
        <dbReference type="Proteomes" id="UP000265703"/>
    </source>
</evidence>
<accession>A0A397T7H2</accession>
<keyword evidence="2" id="KW-1185">Reference proteome</keyword>
<protein>
    <submittedName>
        <fullName evidence="1">Uncharacterized protein</fullName>
    </submittedName>
</protein>
<evidence type="ECO:0000313" key="1">
    <source>
        <dbReference type="EMBL" id="RIA93792.1"/>
    </source>
</evidence>
<proteinExistence type="predicted"/>
<dbReference type="EMBL" id="QKYT01000096">
    <property type="protein sequence ID" value="RIA93792.1"/>
    <property type="molecule type" value="Genomic_DNA"/>
</dbReference>
<organism evidence="1 2">
    <name type="scientific">Glomus cerebriforme</name>
    <dbReference type="NCBI Taxonomy" id="658196"/>
    <lineage>
        <taxon>Eukaryota</taxon>
        <taxon>Fungi</taxon>
        <taxon>Fungi incertae sedis</taxon>
        <taxon>Mucoromycota</taxon>
        <taxon>Glomeromycotina</taxon>
        <taxon>Glomeromycetes</taxon>
        <taxon>Glomerales</taxon>
        <taxon>Glomeraceae</taxon>
        <taxon>Glomus</taxon>
    </lineage>
</organism>
<gene>
    <name evidence="1" type="ORF">C1645_818871</name>
</gene>
<dbReference type="OrthoDB" id="539213at2759"/>
<dbReference type="Proteomes" id="UP000265703">
    <property type="component" value="Unassembled WGS sequence"/>
</dbReference>
<dbReference type="STRING" id="658196.A0A397T7H2"/>